<dbReference type="GO" id="GO:0016757">
    <property type="term" value="F:glycosyltransferase activity"/>
    <property type="evidence" value="ECO:0007669"/>
    <property type="project" value="UniProtKB-KW"/>
</dbReference>
<dbReference type="Pfam" id="PF00535">
    <property type="entry name" value="Glycos_transf_2"/>
    <property type="match status" value="1"/>
</dbReference>
<sequence>MNNSGNRIVIISPVRDEEEFIGGIIKSMISQTVIPVEWVIVDDGSTDRTPEIIKKAAQEHDWIHLEQKPNRGDRAVGPGVVEAFYYGYERIKTDEYDFICKMDADIEFGEKYFETLLSFFAKDPYLGAASGKPFLEEEGKLIEERTNDEMVAGQINFYRRQCFEDMGGFVREVHWDGIAFHRCRMEGWRTMSIRHPDLNFIHKRLMGSSHKNILYGRMRWGKGQYFMGTHPLYIFAIGVYRLFERPFVLGGLFIVIGYFKAMLESMPRYENMPFRKSLHAWQFERLKLGKRLETIPESEP</sequence>
<evidence type="ECO:0000259" key="4">
    <source>
        <dbReference type="Pfam" id="PF00535"/>
    </source>
</evidence>
<dbReference type="AlphaFoldDB" id="A0AAU8JGD1"/>
<keyword evidence="2 5" id="KW-0328">Glycosyltransferase</keyword>
<proteinExistence type="inferred from homology"/>
<organism evidence="5">
    <name type="scientific">Planktothricoides raciborskii GIHE-MW2</name>
    <dbReference type="NCBI Taxonomy" id="2792601"/>
    <lineage>
        <taxon>Bacteria</taxon>
        <taxon>Bacillati</taxon>
        <taxon>Cyanobacteriota</taxon>
        <taxon>Cyanophyceae</taxon>
        <taxon>Oscillatoriophycideae</taxon>
        <taxon>Oscillatoriales</taxon>
        <taxon>Oscillatoriaceae</taxon>
        <taxon>Planktothricoides</taxon>
    </lineage>
</organism>
<dbReference type="InterPro" id="IPR001173">
    <property type="entry name" value="Glyco_trans_2-like"/>
</dbReference>
<name>A0AAU8JGD1_9CYAN</name>
<evidence type="ECO:0000256" key="3">
    <source>
        <dbReference type="ARBA" id="ARBA00022679"/>
    </source>
</evidence>
<keyword evidence="3 5" id="KW-0808">Transferase</keyword>
<gene>
    <name evidence="5" type="ORF">ABWT76_006021</name>
</gene>
<dbReference type="EC" id="2.4.-.-" evidence="5"/>
<protein>
    <submittedName>
        <fullName evidence="5">Glycosyltransferase family A protein</fullName>
        <ecNumber evidence="5">2.4.-.-</ecNumber>
    </submittedName>
</protein>
<feature type="domain" description="Glycosyltransferase 2-like" evidence="4">
    <location>
        <begin position="10"/>
        <end position="143"/>
    </location>
</feature>
<accession>A0AAU8JGD1</accession>
<evidence type="ECO:0000313" key="5">
    <source>
        <dbReference type="EMBL" id="XCM37201.1"/>
    </source>
</evidence>
<reference evidence="5" key="1">
    <citation type="submission" date="2024-07" db="EMBL/GenBank/DDBJ databases">
        <authorList>
            <person name="Kim Y.J."/>
            <person name="Jeong J.Y."/>
        </authorList>
    </citation>
    <scope>NUCLEOTIDE SEQUENCE</scope>
    <source>
        <strain evidence="5">GIHE-MW2</strain>
    </source>
</reference>
<dbReference type="Gene3D" id="3.90.550.10">
    <property type="entry name" value="Spore Coat Polysaccharide Biosynthesis Protein SpsA, Chain A"/>
    <property type="match status" value="1"/>
</dbReference>
<evidence type="ECO:0000256" key="2">
    <source>
        <dbReference type="ARBA" id="ARBA00022676"/>
    </source>
</evidence>
<dbReference type="SUPFAM" id="SSF53448">
    <property type="entry name" value="Nucleotide-diphospho-sugar transferases"/>
    <property type="match status" value="1"/>
</dbReference>
<comment type="similarity">
    <text evidence="1">Belongs to the glycosyltransferase 2 family.</text>
</comment>
<evidence type="ECO:0000256" key="1">
    <source>
        <dbReference type="ARBA" id="ARBA00006739"/>
    </source>
</evidence>
<dbReference type="PANTHER" id="PTHR43630">
    <property type="entry name" value="POLY-BETA-1,6-N-ACETYL-D-GLUCOSAMINE SYNTHASE"/>
    <property type="match status" value="1"/>
</dbReference>
<dbReference type="RefSeq" id="WP_354635420.1">
    <property type="nucleotide sequence ID" value="NZ_CP159837.1"/>
</dbReference>
<dbReference type="InterPro" id="IPR029044">
    <property type="entry name" value="Nucleotide-diphossugar_trans"/>
</dbReference>
<dbReference type="PANTHER" id="PTHR43630:SF1">
    <property type="entry name" value="POLY-BETA-1,6-N-ACETYL-D-GLUCOSAMINE SYNTHASE"/>
    <property type="match status" value="1"/>
</dbReference>
<dbReference type="EMBL" id="CP159837">
    <property type="protein sequence ID" value="XCM37201.1"/>
    <property type="molecule type" value="Genomic_DNA"/>
</dbReference>
<dbReference type="CDD" id="cd00761">
    <property type="entry name" value="Glyco_tranf_GTA_type"/>
    <property type="match status" value="1"/>
</dbReference>